<feature type="region of interest" description="Disordered" evidence="1">
    <location>
        <begin position="186"/>
        <end position="212"/>
    </location>
</feature>
<dbReference type="AlphaFoldDB" id="A0A167GAH0"/>
<sequence>MPDATAAPLAPLLRLQLNTVTARVRLPDQLHVLHLLSWLTDSTGLTRASIGACEKGKKKEESSSRRRKMLAASARRLAQSGKGPLPKQVPFAVFNNPYQARKVWPPNFKELNYAQQLRFEKKYKRRIILASRSPRWEKGVKFAQLATIAAALVWLLFYSEFEWWGKQYKPSEEMRRHARNLFGVVDPEKRYERRPDAPEPQPPAQQPESKSQ</sequence>
<keyword evidence="3" id="KW-1185">Reference proteome</keyword>
<organism evidence="2 3">
    <name type="scientific">Metarhizium rileyi (strain RCEF 4871)</name>
    <name type="common">Nomuraea rileyi</name>
    <dbReference type="NCBI Taxonomy" id="1649241"/>
    <lineage>
        <taxon>Eukaryota</taxon>
        <taxon>Fungi</taxon>
        <taxon>Dikarya</taxon>
        <taxon>Ascomycota</taxon>
        <taxon>Pezizomycotina</taxon>
        <taxon>Sordariomycetes</taxon>
        <taxon>Hypocreomycetidae</taxon>
        <taxon>Hypocreales</taxon>
        <taxon>Clavicipitaceae</taxon>
        <taxon>Metarhizium</taxon>
    </lineage>
</organism>
<gene>
    <name evidence="2" type="ORF">NOR_03119</name>
</gene>
<name>A0A167GAH0_METRR</name>
<dbReference type="OrthoDB" id="5278907at2759"/>
<accession>A0A167GAH0</accession>
<dbReference type="EMBL" id="AZHC01000007">
    <property type="protein sequence ID" value="OAA46366.1"/>
    <property type="molecule type" value="Genomic_DNA"/>
</dbReference>
<proteinExistence type="predicted"/>
<feature type="compositionally biased region" description="Basic and acidic residues" evidence="1">
    <location>
        <begin position="186"/>
        <end position="197"/>
    </location>
</feature>
<dbReference type="STRING" id="1081105.A0A167GAH0"/>
<comment type="caution">
    <text evidence="2">The sequence shown here is derived from an EMBL/GenBank/DDBJ whole genome shotgun (WGS) entry which is preliminary data.</text>
</comment>
<evidence type="ECO:0000256" key="1">
    <source>
        <dbReference type="SAM" id="MobiDB-lite"/>
    </source>
</evidence>
<evidence type="ECO:0000313" key="2">
    <source>
        <dbReference type="EMBL" id="OAA46366.1"/>
    </source>
</evidence>
<dbReference type="OMA" id="FQPIRDY"/>
<protein>
    <submittedName>
        <fullName evidence="2">Uncharacterized protein</fullName>
    </submittedName>
</protein>
<evidence type="ECO:0000313" key="3">
    <source>
        <dbReference type="Proteomes" id="UP000243498"/>
    </source>
</evidence>
<dbReference type="Proteomes" id="UP000243498">
    <property type="component" value="Unassembled WGS sequence"/>
</dbReference>
<reference evidence="2 3" key="1">
    <citation type="journal article" date="2016" name="Genome Biol. Evol.">
        <title>Divergent and convergent evolution of fungal pathogenicity.</title>
        <authorList>
            <person name="Shang Y."/>
            <person name="Xiao G."/>
            <person name="Zheng P."/>
            <person name="Cen K."/>
            <person name="Zhan S."/>
            <person name="Wang C."/>
        </authorList>
    </citation>
    <scope>NUCLEOTIDE SEQUENCE [LARGE SCALE GENOMIC DNA]</scope>
    <source>
        <strain evidence="2 3">RCEF 4871</strain>
    </source>
</reference>